<protein>
    <recommendedName>
        <fullName evidence="2">MATH domain-containing protein</fullName>
    </recommendedName>
</protein>
<dbReference type="Pfam" id="PF00917">
    <property type="entry name" value="MATH"/>
    <property type="match status" value="1"/>
</dbReference>
<gene>
    <name evidence="3" type="ORF">niasHT_006336</name>
</gene>
<dbReference type="Gene3D" id="3.30.710.10">
    <property type="entry name" value="Potassium Channel Kv1.1, Chain A"/>
    <property type="match status" value="1"/>
</dbReference>
<accession>A0ABD2M4V5</accession>
<dbReference type="SUPFAM" id="SSF49599">
    <property type="entry name" value="TRAF domain-like"/>
    <property type="match status" value="1"/>
</dbReference>
<dbReference type="Gene3D" id="2.60.210.10">
    <property type="entry name" value="Apoptosis, Tumor Necrosis Factor Receptor Associated Protein 2, Chain A"/>
    <property type="match status" value="1"/>
</dbReference>
<feature type="region of interest" description="Disordered" evidence="1">
    <location>
        <begin position="1"/>
        <end position="25"/>
    </location>
</feature>
<feature type="compositionally biased region" description="Polar residues" evidence="1">
    <location>
        <begin position="11"/>
        <end position="25"/>
    </location>
</feature>
<name>A0ABD2M4V5_9BILA</name>
<proteinExistence type="predicted"/>
<evidence type="ECO:0000313" key="4">
    <source>
        <dbReference type="Proteomes" id="UP001620626"/>
    </source>
</evidence>
<dbReference type="Gene3D" id="1.25.40.420">
    <property type="match status" value="1"/>
</dbReference>
<sequence length="382" mass="43512">MTTPFLKPRSDVQNSPDEQSRQNGIECSAENSKRNVWPGIVQHSFSTNPKRGSYKKSAFKVMLSFIYADDLSGLNGDNAMAVLYAAKKYIIPGLVRRSLQIPISELHNVFFAYAQAHLFNLEDYCNDCLSFIAKNAETLLKSEEFLQIDQKILSENRRQMLGPALFKIRFPLFSKEDFSEKIVPSGILTTDEVTNVEQYHTNPNFCAISDGLLYPLKFPSHGRVWTFGKIAMDIEKVSEFAGTRLANYRKSEAVHIGGVAWKMVAQITNYEDIADNEMCFYLQCDASKKGRNWSCECSAYFRIVSQKCDGAETGTDEIHFSNIFDTSEEYHFNYCITFAKLMDENNGLWDKSKDKVTLAIDLMVKEAKTEKPEAFDGWFVLM</sequence>
<comment type="caution">
    <text evidence="3">The sequence shown here is derived from an EMBL/GenBank/DDBJ whole genome shotgun (WGS) entry which is preliminary data.</text>
</comment>
<dbReference type="EMBL" id="JBICBT010000134">
    <property type="protein sequence ID" value="KAL3122456.1"/>
    <property type="molecule type" value="Genomic_DNA"/>
</dbReference>
<keyword evidence="4" id="KW-1185">Reference proteome</keyword>
<dbReference type="InterPro" id="IPR002083">
    <property type="entry name" value="MATH/TRAF_dom"/>
</dbReference>
<evidence type="ECO:0000256" key="1">
    <source>
        <dbReference type="SAM" id="MobiDB-lite"/>
    </source>
</evidence>
<dbReference type="AlphaFoldDB" id="A0ABD2M4V5"/>
<reference evidence="3 4" key="1">
    <citation type="submission" date="2024-10" db="EMBL/GenBank/DDBJ databases">
        <authorList>
            <person name="Kim D."/>
        </authorList>
    </citation>
    <scope>NUCLEOTIDE SEQUENCE [LARGE SCALE GENOMIC DNA]</scope>
    <source>
        <strain evidence="3">BH-2024</strain>
    </source>
</reference>
<dbReference type="CDD" id="cd14733">
    <property type="entry name" value="BACK"/>
    <property type="match status" value="1"/>
</dbReference>
<organism evidence="3 4">
    <name type="scientific">Heterodera trifolii</name>
    <dbReference type="NCBI Taxonomy" id="157864"/>
    <lineage>
        <taxon>Eukaryota</taxon>
        <taxon>Metazoa</taxon>
        <taxon>Ecdysozoa</taxon>
        <taxon>Nematoda</taxon>
        <taxon>Chromadorea</taxon>
        <taxon>Rhabditida</taxon>
        <taxon>Tylenchina</taxon>
        <taxon>Tylenchomorpha</taxon>
        <taxon>Tylenchoidea</taxon>
        <taxon>Heteroderidae</taxon>
        <taxon>Heteroderinae</taxon>
        <taxon>Heterodera</taxon>
    </lineage>
</organism>
<feature type="domain" description="MATH" evidence="2">
    <location>
        <begin position="249"/>
        <end position="345"/>
    </location>
</feature>
<dbReference type="InterPro" id="IPR008974">
    <property type="entry name" value="TRAF-like"/>
</dbReference>
<dbReference type="InterPro" id="IPR011333">
    <property type="entry name" value="SKP1/BTB/POZ_sf"/>
</dbReference>
<dbReference type="PANTHER" id="PTHR45774">
    <property type="entry name" value="BTB/POZ DOMAIN-CONTAINING"/>
    <property type="match status" value="1"/>
</dbReference>
<dbReference type="Proteomes" id="UP001620626">
    <property type="component" value="Unassembled WGS sequence"/>
</dbReference>
<evidence type="ECO:0000259" key="2">
    <source>
        <dbReference type="Pfam" id="PF00917"/>
    </source>
</evidence>
<evidence type="ECO:0000313" key="3">
    <source>
        <dbReference type="EMBL" id="KAL3122456.1"/>
    </source>
</evidence>
<dbReference type="PANTHER" id="PTHR45774:SF4">
    <property type="entry name" value="AXUNDEAD, ISOFORM F"/>
    <property type="match status" value="1"/>
</dbReference>